<dbReference type="InterPro" id="IPR005551">
    <property type="entry name" value="CitX"/>
</dbReference>
<keyword evidence="2" id="KW-0808">Transferase</keyword>
<evidence type="ECO:0000256" key="3">
    <source>
        <dbReference type="ARBA" id="ARBA00022695"/>
    </source>
</evidence>
<evidence type="ECO:0000256" key="2">
    <source>
        <dbReference type="ARBA" id="ARBA00022679"/>
    </source>
</evidence>
<dbReference type="Proteomes" id="UP000217758">
    <property type="component" value="Chromosome"/>
</dbReference>
<dbReference type="GO" id="GO:0051191">
    <property type="term" value="P:prosthetic group biosynthetic process"/>
    <property type="evidence" value="ECO:0007669"/>
    <property type="project" value="InterPro"/>
</dbReference>
<dbReference type="KEGG" id="strg:SRT_10100"/>
<evidence type="ECO:0000313" key="6">
    <source>
        <dbReference type="Proteomes" id="UP000217758"/>
    </source>
</evidence>
<evidence type="ECO:0000256" key="4">
    <source>
        <dbReference type="ARBA" id="ARBA00048574"/>
    </source>
</evidence>
<gene>
    <name evidence="5" type="primary">citX</name>
    <name evidence="5" type="ORF">SRT_10100</name>
</gene>
<keyword evidence="3" id="KW-0548">Nucleotidyltransferase</keyword>
<dbReference type="GO" id="GO:0050519">
    <property type="term" value="F:holo-citrate lyase synthase activity"/>
    <property type="evidence" value="ECO:0007669"/>
    <property type="project" value="UniProtKB-EC"/>
</dbReference>
<evidence type="ECO:0000256" key="1">
    <source>
        <dbReference type="ARBA" id="ARBA00012524"/>
    </source>
</evidence>
<dbReference type="NCBIfam" id="TIGR03124">
    <property type="entry name" value="citrate_citX"/>
    <property type="match status" value="1"/>
</dbReference>
<sequence length="178" mass="20599">MSDIDIFKGEEVTLKEMMAAREQRSFRQLSLLQKFKEKSLLCATMNIPGPIKSSESLNKAFQSIINLVKEDLKDHIIFERDIHQKTGWEYYCLSDLSVLELKTKMIAVETKHSIGRLMDLDVLHLVNGIPQPISRQRLGFPRRQCYVCQNDAKICSRSRKHSVIEMQEAIAKLIKINH</sequence>
<dbReference type="RefSeq" id="WP_128833289.1">
    <property type="nucleotide sequence ID" value="NZ_AP014612.1"/>
</dbReference>
<keyword evidence="6" id="KW-1185">Reference proteome</keyword>
<organism evidence="5 6">
    <name type="scientific">Streptococcus troglodytae</name>
    <dbReference type="NCBI Taxonomy" id="1111760"/>
    <lineage>
        <taxon>Bacteria</taxon>
        <taxon>Bacillati</taxon>
        <taxon>Bacillota</taxon>
        <taxon>Bacilli</taxon>
        <taxon>Lactobacillales</taxon>
        <taxon>Streptococcaceae</taxon>
        <taxon>Streptococcus</taxon>
    </lineage>
</organism>
<dbReference type="NCBIfam" id="NF002383">
    <property type="entry name" value="PRK01392.1"/>
    <property type="match status" value="1"/>
</dbReference>
<accession>A0A1L7LJ98</accession>
<protein>
    <recommendedName>
        <fullName evidence="1">citrate lyase holo-[acyl-carrier protein] synthase</fullName>
        <ecNumber evidence="1">2.7.7.61</ecNumber>
    </recommendedName>
</protein>
<dbReference type="AlphaFoldDB" id="A0A1L7LJ98"/>
<dbReference type="EMBL" id="AP014612">
    <property type="protein sequence ID" value="BAQ24271.1"/>
    <property type="molecule type" value="Genomic_DNA"/>
</dbReference>
<reference evidence="5 6" key="1">
    <citation type="journal article" date="2016" name="Microbiol. Immunol.">
        <title>Complete genome sequence of Streptococcus troglodytae TKU31 isolated from the oral cavity of a chimpanzee (Pan troglodytes).</title>
        <authorList>
            <person name="Okamoto M."/>
            <person name="Naito M."/>
            <person name="Miyanohara M."/>
            <person name="Imai S."/>
            <person name="Nomura Y."/>
            <person name="Saito W."/>
            <person name="Momoi Y."/>
            <person name="Takada K."/>
            <person name="Miyabe-Nishiwaki T."/>
            <person name="Tomonaga M."/>
            <person name="Hanada N."/>
        </authorList>
    </citation>
    <scope>NUCLEOTIDE SEQUENCE [LARGE SCALE GENOMIC DNA]</scope>
    <source>
        <strain evidence="6">TKU 31</strain>
    </source>
</reference>
<evidence type="ECO:0000313" key="5">
    <source>
        <dbReference type="EMBL" id="BAQ24271.1"/>
    </source>
</evidence>
<proteinExistence type="predicted"/>
<dbReference type="EC" id="2.7.7.61" evidence="1"/>
<name>A0A1L7LJ98_9STRE</name>
<comment type="catalytic activity">
    <reaction evidence="4">
        <text>apo-[citrate lyase ACP] + 2'-(5''-triphospho-alpha-D-ribosyl)-3'-dephospho-CoA = holo-[citrate lyase ACP] + diphosphate</text>
        <dbReference type="Rhea" id="RHEA:16333"/>
        <dbReference type="Rhea" id="RHEA-COMP:10157"/>
        <dbReference type="Rhea" id="RHEA-COMP:10158"/>
        <dbReference type="ChEBI" id="CHEBI:29999"/>
        <dbReference type="ChEBI" id="CHEBI:33019"/>
        <dbReference type="ChEBI" id="CHEBI:61378"/>
        <dbReference type="ChEBI" id="CHEBI:82683"/>
        <dbReference type="EC" id="2.7.7.61"/>
    </reaction>
</comment>
<dbReference type="Pfam" id="PF03802">
    <property type="entry name" value="CitX"/>
    <property type="match status" value="1"/>
</dbReference>